<reference evidence="1" key="1">
    <citation type="submission" date="2014-09" db="EMBL/GenBank/DDBJ databases">
        <authorList>
            <person name="Magalhaes I.L.F."/>
            <person name="Oliveira U."/>
            <person name="Santos F.R."/>
            <person name="Vidigal T.H.D.A."/>
            <person name="Brescovit A.D."/>
            <person name="Santos A.J."/>
        </authorList>
    </citation>
    <scope>NUCLEOTIDE SEQUENCE</scope>
    <source>
        <tissue evidence="1">Shoot tissue taken approximately 20 cm above the soil surface</tissue>
    </source>
</reference>
<sequence>MQKNDDLGTIRLATIMTVDLHSFPL</sequence>
<proteinExistence type="predicted"/>
<dbReference type="AlphaFoldDB" id="A0A0A9DAY1"/>
<reference evidence="1" key="2">
    <citation type="journal article" date="2015" name="Data Brief">
        <title>Shoot transcriptome of the giant reed, Arundo donax.</title>
        <authorList>
            <person name="Barrero R.A."/>
            <person name="Guerrero F.D."/>
            <person name="Moolhuijzen P."/>
            <person name="Goolsby J.A."/>
            <person name="Tidwell J."/>
            <person name="Bellgard S.E."/>
            <person name="Bellgard M.I."/>
        </authorList>
    </citation>
    <scope>NUCLEOTIDE SEQUENCE</scope>
    <source>
        <tissue evidence="1">Shoot tissue taken approximately 20 cm above the soil surface</tissue>
    </source>
</reference>
<accession>A0A0A9DAY1</accession>
<name>A0A0A9DAY1_ARUDO</name>
<protein>
    <submittedName>
        <fullName evidence="1">Uncharacterized protein</fullName>
    </submittedName>
</protein>
<organism evidence="1">
    <name type="scientific">Arundo donax</name>
    <name type="common">Giant reed</name>
    <name type="synonym">Donax arundinaceus</name>
    <dbReference type="NCBI Taxonomy" id="35708"/>
    <lineage>
        <taxon>Eukaryota</taxon>
        <taxon>Viridiplantae</taxon>
        <taxon>Streptophyta</taxon>
        <taxon>Embryophyta</taxon>
        <taxon>Tracheophyta</taxon>
        <taxon>Spermatophyta</taxon>
        <taxon>Magnoliopsida</taxon>
        <taxon>Liliopsida</taxon>
        <taxon>Poales</taxon>
        <taxon>Poaceae</taxon>
        <taxon>PACMAD clade</taxon>
        <taxon>Arundinoideae</taxon>
        <taxon>Arundineae</taxon>
        <taxon>Arundo</taxon>
    </lineage>
</organism>
<dbReference type="EMBL" id="GBRH01212171">
    <property type="protein sequence ID" value="JAD85724.1"/>
    <property type="molecule type" value="Transcribed_RNA"/>
</dbReference>
<evidence type="ECO:0000313" key="1">
    <source>
        <dbReference type="EMBL" id="JAD85724.1"/>
    </source>
</evidence>